<proteinExistence type="predicted"/>
<reference evidence="2" key="1">
    <citation type="submission" date="2022-06" db="EMBL/GenBank/DDBJ databases">
        <title>Natrinema sp. a new haloarchaeum isolate from saline soil.</title>
        <authorList>
            <person name="Strakova D."/>
            <person name="Galisteo C."/>
            <person name="Sanchez-Porro C."/>
            <person name="Ventosa A."/>
        </authorList>
    </citation>
    <scope>NUCLEOTIDE SEQUENCE</scope>
    <source>
        <strain evidence="2">S1CR25-10</strain>
    </source>
</reference>
<accession>A0A9Q4Q079</accession>
<dbReference type="AlphaFoldDB" id="A0A9Q4Q079"/>
<dbReference type="Proteomes" id="UP001154061">
    <property type="component" value="Unassembled WGS sequence"/>
</dbReference>
<name>A0A9Q4Q079_9EURY</name>
<keyword evidence="3" id="KW-1185">Reference proteome</keyword>
<sequence length="113" mass="12028">MNRIDHPGTGSSDLVESAESLTVDDGTYRLAYDPSVDDTSLAVVDLVATITHTDAVDLEPLHSAIDTTALDRLSSGTDGGNHVDFRYAGYQITVDTAGLITCSRSPGEEKRTE</sequence>
<protein>
    <recommendedName>
        <fullName evidence="1">Halobacterial output domain-containing protein</fullName>
    </recommendedName>
</protein>
<evidence type="ECO:0000313" key="3">
    <source>
        <dbReference type="Proteomes" id="UP001154061"/>
    </source>
</evidence>
<dbReference type="RefSeq" id="WP_277520998.1">
    <property type="nucleotide sequence ID" value="NZ_JAMQOT010000002.1"/>
</dbReference>
<evidence type="ECO:0000313" key="2">
    <source>
        <dbReference type="EMBL" id="MDF9745514.1"/>
    </source>
</evidence>
<comment type="caution">
    <text evidence="2">The sequence shown here is derived from an EMBL/GenBank/DDBJ whole genome shotgun (WGS) entry which is preliminary data.</text>
</comment>
<dbReference type="Pfam" id="PF18545">
    <property type="entry name" value="HalOD1"/>
    <property type="match status" value="1"/>
</dbReference>
<feature type="domain" description="Halobacterial output" evidence="1">
    <location>
        <begin position="37"/>
        <end position="102"/>
    </location>
</feature>
<dbReference type="EMBL" id="JAMQOT010000002">
    <property type="protein sequence ID" value="MDF9745514.1"/>
    <property type="molecule type" value="Genomic_DNA"/>
</dbReference>
<dbReference type="InterPro" id="IPR040624">
    <property type="entry name" value="HalOD1"/>
</dbReference>
<gene>
    <name evidence="2" type="ORF">NDI89_07935</name>
</gene>
<organism evidence="2 3">
    <name type="scientific">Natrinema salsiterrestre</name>
    <dbReference type="NCBI Taxonomy" id="2950540"/>
    <lineage>
        <taxon>Archaea</taxon>
        <taxon>Methanobacteriati</taxon>
        <taxon>Methanobacteriota</taxon>
        <taxon>Stenosarchaea group</taxon>
        <taxon>Halobacteria</taxon>
        <taxon>Halobacteriales</taxon>
        <taxon>Natrialbaceae</taxon>
        <taxon>Natrinema</taxon>
    </lineage>
</organism>
<evidence type="ECO:0000259" key="1">
    <source>
        <dbReference type="Pfam" id="PF18545"/>
    </source>
</evidence>